<keyword evidence="12 17" id="KW-0472">Membrane</keyword>
<dbReference type="SUPFAM" id="SSF90123">
    <property type="entry name" value="ABC transporter transmembrane region"/>
    <property type="match status" value="2"/>
</dbReference>
<dbReference type="GO" id="GO:0005524">
    <property type="term" value="F:ATP binding"/>
    <property type="evidence" value="ECO:0007669"/>
    <property type="project" value="UniProtKB-KW"/>
</dbReference>
<dbReference type="GO" id="GO:0005886">
    <property type="term" value="C:plasma membrane"/>
    <property type="evidence" value="ECO:0007669"/>
    <property type="project" value="UniProtKB-SubCell"/>
</dbReference>
<dbReference type="InterPro" id="IPR005292">
    <property type="entry name" value="MRP"/>
</dbReference>
<evidence type="ECO:0000256" key="14">
    <source>
        <dbReference type="ARBA" id="ARBA00047523"/>
    </source>
</evidence>
<dbReference type="PANTHER" id="PTHR24223">
    <property type="entry name" value="ATP-BINDING CASSETTE SUB-FAMILY C"/>
    <property type="match status" value="1"/>
</dbReference>
<feature type="transmembrane region" description="Helical" evidence="17">
    <location>
        <begin position="34"/>
        <end position="58"/>
    </location>
</feature>
<feature type="transmembrane region" description="Helical" evidence="17">
    <location>
        <begin position="1062"/>
        <end position="1082"/>
    </location>
</feature>
<evidence type="ECO:0008006" key="22">
    <source>
        <dbReference type="Google" id="ProtNLM"/>
    </source>
</evidence>
<keyword evidence="3" id="KW-0813">Transport</keyword>
<dbReference type="Gene3D" id="1.20.1560.10">
    <property type="entry name" value="ABC transporter type 1, transmembrane domain"/>
    <property type="match status" value="2"/>
</dbReference>
<dbReference type="Pfam" id="PF00005">
    <property type="entry name" value="ABC_tran"/>
    <property type="match status" value="2"/>
</dbReference>
<dbReference type="CDD" id="cd18595">
    <property type="entry name" value="ABC_6TM_MRP1_2_3_6_D1_like"/>
    <property type="match status" value="1"/>
</dbReference>
<dbReference type="GeneTree" id="ENSGT00940000163867"/>
<evidence type="ECO:0000256" key="1">
    <source>
        <dbReference type="ARBA" id="ARBA00004651"/>
    </source>
</evidence>
<feature type="domain" description="ABC transmembrane type-1" evidence="19">
    <location>
        <begin position="286"/>
        <end position="569"/>
    </location>
</feature>
<feature type="compositionally biased region" description="Basic and acidic residues" evidence="16">
    <location>
        <begin position="879"/>
        <end position="892"/>
    </location>
</feature>
<comment type="similarity">
    <text evidence="2">Belongs to the ABC transporter superfamily. ABCC family. Conjugate transporter (TC 3.A.1.208) subfamily.</text>
</comment>
<keyword evidence="8" id="KW-0067">ATP-binding</keyword>
<dbReference type="FunFam" id="1.20.1560.10:FF:000001">
    <property type="entry name" value="ATP-binding cassette subfamily C member 1"/>
    <property type="match status" value="1"/>
</dbReference>
<feature type="transmembrane region" description="Helical" evidence="17">
    <location>
        <begin position="917"/>
        <end position="944"/>
    </location>
</feature>
<dbReference type="Pfam" id="PF00664">
    <property type="entry name" value="ABC_membrane"/>
    <property type="match status" value="2"/>
</dbReference>
<evidence type="ECO:0000256" key="17">
    <source>
        <dbReference type="SAM" id="Phobius"/>
    </source>
</evidence>
<keyword evidence="11" id="KW-0445">Lipid transport</keyword>
<feature type="transmembrane region" description="Helical" evidence="17">
    <location>
        <begin position="1153"/>
        <end position="1170"/>
    </location>
</feature>
<dbReference type="Bgee" id="ENSGACG00000005901">
    <property type="expression patterns" value="Expressed in mesonephros and 13 other cell types or tissues"/>
</dbReference>
<feature type="compositionally biased region" description="Basic residues" evidence="16">
    <location>
        <begin position="868"/>
        <end position="878"/>
    </location>
</feature>
<keyword evidence="6" id="KW-0677">Repeat</keyword>
<dbReference type="InterPro" id="IPR050173">
    <property type="entry name" value="ABC_transporter_C-like"/>
</dbReference>
<dbReference type="InterPro" id="IPR003593">
    <property type="entry name" value="AAA+_ATPase"/>
</dbReference>
<proteinExistence type="inferred from homology"/>
<dbReference type="CDD" id="cd03250">
    <property type="entry name" value="ABCC_MRP_domain1"/>
    <property type="match status" value="1"/>
</dbReference>
<feature type="transmembrane region" description="Helical" evidence="17">
    <location>
        <begin position="400"/>
        <end position="419"/>
    </location>
</feature>
<dbReference type="STRING" id="69293.ENSGACP00000007835"/>
<reference evidence="20" key="3">
    <citation type="submission" date="2025-09" db="UniProtKB">
        <authorList>
            <consortium name="Ensembl"/>
        </authorList>
    </citation>
    <scope>IDENTIFICATION</scope>
</reference>
<evidence type="ECO:0000256" key="3">
    <source>
        <dbReference type="ARBA" id="ARBA00022448"/>
    </source>
</evidence>
<keyword evidence="5 17" id="KW-0812">Transmembrane</keyword>
<evidence type="ECO:0000259" key="19">
    <source>
        <dbReference type="PROSITE" id="PS50929"/>
    </source>
</evidence>
<dbReference type="CDD" id="cd03244">
    <property type="entry name" value="ABCC_MRP_domain2"/>
    <property type="match status" value="1"/>
</dbReference>
<dbReference type="GO" id="GO:0008559">
    <property type="term" value="F:ABC-type xenobiotic transporter activity"/>
    <property type="evidence" value="ECO:0007669"/>
    <property type="project" value="UniProtKB-EC"/>
</dbReference>
<evidence type="ECO:0000256" key="11">
    <source>
        <dbReference type="ARBA" id="ARBA00023055"/>
    </source>
</evidence>
<dbReference type="CDD" id="cd18603">
    <property type="entry name" value="ABC_6TM_MRP1_2_3_6_D2_like"/>
    <property type="match status" value="1"/>
</dbReference>
<dbReference type="Gene3D" id="3.40.50.300">
    <property type="entry name" value="P-loop containing nucleotide triphosphate hydrolases"/>
    <property type="match status" value="2"/>
</dbReference>
<evidence type="ECO:0000256" key="7">
    <source>
        <dbReference type="ARBA" id="ARBA00022741"/>
    </source>
</evidence>
<dbReference type="PROSITE" id="PS50893">
    <property type="entry name" value="ABC_TRANSPORTER_2"/>
    <property type="match status" value="2"/>
</dbReference>
<reference evidence="20" key="2">
    <citation type="submission" date="2025-08" db="UniProtKB">
        <authorList>
            <consortium name="Ensembl"/>
        </authorList>
    </citation>
    <scope>IDENTIFICATION</scope>
</reference>
<dbReference type="InterPro" id="IPR003439">
    <property type="entry name" value="ABC_transporter-like_ATP-bd"/>
</dbReference>
<evidence type="ECO:0000313" key="21">
    <source>
        <dbReference type="Proteomes" id="UP000007635"/>
    </source>
</evidence>
<feature type="domain" description="ABC transporter" evidence="18">
    <location>
        <begin position="599"/>
        <end position="823"/>
    </location>
</feature>
<dbReference type="PANTHER" id="PTHR24223:SF405">
    <property type="entry name" value="ATP-BINDING CASSETTE SUB-FAMILY C MEMBER 3"/>
    <property type="match status" value="1"/>
</dbReference>
<comment type="catalytic activity">
    <reaction evidence="13">
        <text>ATP + H2O + xenobioticSide 1 = ADP + phosphate + xenobioticSide 2.</text>
        <dbReference type="EC" id="7.6.2.2"/>
    </reaction>
</comment>
<feature type="transmembrane region" description="Helical" evidence="17">
    <location>
        <begin position="281"/>
        <end position="301"/>
    </location>
</feature>
<evidence type="ECO:0000256" key="5">
    <source>
        <dbReference type="ARBA" id="ARBA00022692"/>
    </source>
</evidence>
<dbReference type="InterPro" id="IPR017871">
    <property type="entry name" value="ABC_transporter-like_CS"/>
</dbReference>
<dbReference type="GO" id="GO:0006869">
    <property type="term" value="P:lipid transport"/>
    <property type="evidence" value="ECO:0007669"/>
    <property type="project" value="UniProtKB-KW"/>
</dbReference>
<dbReference type="FunFam" id="1.20.1560.10:FF:000007">
    <property type="entry name" value="ATP-binding cassette subfamily C member 1"/>
    <property type="match status" value="1"/>
</dbReference>
<keyword evidence="4" id="KW-1003">Cell membrane</keyword>
<feature type="transmembrane region" description="Helical" evidence="17">
    <location>
        <begin position="132"/>
        <end position="150"/>
    </location>
</feature>
<feature type="transmembrane region" description="Helical" evidence="17">
    <location>
        <begin position="964"/>
        <end position="986"/>
    </location>
</feature>
<keyword evidence="10 17" id="KW-1133">Transmembrane helix</keyword>
<evidence type="ECO:0000256" key="2">
    <source>
        <dbReference type="ARBA" id="ARBA00009726"/>
    </source>
</evidence>
<feature type="transmembrane region" description="Helical" evidence="17">
    <location>
        <begin position="70"/>
        <end position="89"/>
    </location>
</feature>
<evidence type="ECO:0000256" key="10">
    <source>
        <dbReference type="ARBA" id="ARBA00022989"/>
    </source>
</evidence>
<dbReference type="SMART" id="SM00382">
    <property type="entry name" value="AAA"/>
    <property type="match status" value="2"/>
</dbReference>
<feature type="region of interest" description="Disordered" evidence="16">
    <location>
        <begin position="863"/>
        <end position="892"/>
    </location>
</feature>
<name>G3NR68_GASAC</name>
<evidence type="ECO:0000256" key="16">
    <source>
        <dbReference type="SAM" id="MobiDB-lite"/>
    </source>
</evidence>
<reference evidence="20 21" key="1">
    <citation type="journal article" date="2021" name="G3 (Bethesda)">
        <title>Improved contiguity of the threespine stickleback genome using long-read sequencing.</title>
        <authorList>
            <person name="Nath S."/>
            <person name="Shaw D.E."/>
            <person name="White M.A."/>
        </authorList>
    </citation>
    <scope>NUCLEOTIDE SEQUENCE [LARGE SCALE GENOMIC DNA]</scope>
    <source>
        <strain evidence="20 21">Lake Benthic</strain>
    </source>
</reference>
<evidence type="ECO:0000256" key="4">
    <source>
        <dbReference type="ARBA" id="ARBA00022475"/>
    </source>
</evidence>
<dbReference type="Ensembl" id="ENSGACT00000007854.2">
    <property type="protein sequence ID" value="ENSGACP00000007835.2"/>
    <property type="gene ID" value="ENSGACG00000005901.2"/>
</dbReference>
<evidence type="ECO:0000313" key="20">
    <source>
        <dbReference type="Ensembl" id="ENSGACP00000007835.2"/>
    </source>
</evidence>
<dbReference type="InterPro" id="IPR027417">
    <property type="entry name" value="P-loop_NTPase"/>
</dbReference>
<evidence type="ECO:0000259" key="18">
    <source>
        <dbReference type="PROSITE" id="PS50893"/>
    </source>
</evidence>
<feature type="domain" description="ABC transporter" evidence="18">
    <location>
        <begin position="1241"/>
        <end position="1475"/>
    </location>
</feature>
<protein>
    <recommendedName>
        <fullName evidence="22">ATP-binding cassette, sub-family C (CFTR/MRP), member 3</fullName>
    </recommendedName>
</protein>
<dbReference type="FunFam" id="3.40.50.300:FF:000074">
    <property type="entry name" value="Multidrug resistance-associated protein 5 isoform 1"/>
    <property type="match status" value="1"/>
</dbReference>
<feature type="transmembrane region" description="Helical" evidence="17">
    <location>
        <begin position="552"/>
        <end position="572"/>
    </location>
</feature>
<feature type="transmembrane region" description="Helical" evidence="17">
    <location>
        <begin position="503"/>
        <end position="532"/>
    </location>
</feature>
<evidence type="ECO:0000256" key="13">
    <source>
        <dbReference type="ARBA" id="ARBA00034018"/>
    </source>
</evidence>
<feature type="transmembrane region" description="Helical" evidence="17">
    <location>
        <begin position="425"/>
        <end position="445"/>
    </location>
</feature>
<evidence type="ECO:0000256" key="9">
    <source>
        <dbReference type="ARBA" id="ARBA00022967"/>
    </source>
</evidence>
<evidence type="ECO:0000256" key="15">
    <source>
        <dbReference type="ARBA" id="ARBA00047576"/>
    </source>
</evidence>
<dbReference type="GO" id="GO:0016887">
    <property type="term" value="F:ATP hydrolysis activity"/>
    <property type="evidence" value="ECO:0007669"/>
    <property type="project" value="InterPro"/>
</dbReference>
<evidence type="ECO:0000256" key="6">
    <source>
        <dbReference type="ARBA" id="ARBA00022737"/>
    </source>
</evidence>
<comment type="catalytic activity">
    <reaction evidence="14">
        <text>leukotriene C4(in) + ATP + H2O = leukotriene C4(out) + ADP + phosphate + H(+)</text>
        <dbReference type="Rhea" id="RHEA:38963"/>
        <dbReference type="ChEBI" id="CHEBI:15377"/>
        <dbReference type="ChEBI" id="CHEBI:15378"/>
        <dbReference type="ChEBI" id="CHEBI:30616"/>
        <dbReference type="ChEBI" id="CHEBI:43474"/>
        <dbReference type="ChEBI" id="CHEBI:57973"/>
        <dbReference type="ChEBI" id="CHEBI:456216"/>
    </reaction>
    <physiologicalReaction direction="left-to-right" evidence="14">
        <dbReference type="Rhea" id="RHEA:38964"/>
    </physiologicalReaction>
</comment>
<dbReference type="InterPro" id="IPR011527">
    <property type="entry name" value="ABC1_TM_dom"/>
</dbReference>
<dbReference type="InParanoid" id="G3NR68"/>
<dbReference type="InterPro" id="IPR036640">
    <property type="entry name" value="ABC1_TM_sf"/>
</dbReference>
<dbReference type="eggNOG" id="KOG0054">
    <property type="taxonomic scope" value="Eukaryota"/>
</dbReference>
<feature type="domain" description="ABC transmembrane type-1" evidence="19">
    <location>
        <begin position="924"/>
        <end position="1204"/>
    </location>
</feature>
<dbReference type="SUPFAM" id="SSF52540">
    <property type="entry name" value="P-loop containing nucleoside triphosphate hydrolases"/>
    <property type="match status" value="2"/>
</dbReference>
<feature type="transmembrane region" description="Helical" evidence="17">
    <location>
        <begin position="101"/>
        <end position="120"/>
    </location>
</feature>
<sequence length="1480" mass="166049">SVLSWLPCVYLWAVCPIYLFYLKRNHSGYIMMSILNRFKTVLGLLLWIVCWTDLFYTFHELRQDDTQPPIYFITPLVLGMTMLLATFLIQFERLRGVQSSGVLLIFWFLSVLCAIVPFRSKILQAFSQLRFTTFYFYFGLVVCELILCCFNEKPPLFSDVVTDPNPCPETTAGFLSTVTFWWFTSMAIKGYKKPLEDKDLWSLNKRDTSKVAVMKLLQEWEKELAKAKRYVCTRRGRGGSVVLSKKYSPRESSLEEAEVLLPNQKAASRQPSFLRALIKAFGPYFLIGSAFKLLQDVITFVNPQLLRMLISFTKEKEAPDWWGYSLAFLMFFTAILQTLILHCQFQYCFITGMNIRTAVIGAIYRKSLVITNAAKRSSTVGEVVNLMSVDAQRFMDLTTFLNMLWSAPLQIMLALYFLWQNLGPSVLAGVAVMVMLIPLNAVIAMKTRAYQVGAQMQHKDSRIKLMNEILNGIKVLKLYAWENSFKEKILAIRQKELNVLRKMAYLGALSTMAWTSAPFLVALTTFAVYVSVDENNVLDAERAFVSLSLFNILRFPLNMLPQVISSLVQASVSLKRIQRFLSHDELDPDSVDRKNTFAVTVVNGKFTWSKEDPPILHNINVMVPQGSLLAVVGHVGCGKSSLISALLGEVEKLEGEVSIRGSVAYVPQQAWIQNASLRDNILFGKPYNEQKYCCVLEACALTPDLEVLPGGDMTEIGEKGINLSGGQRQRVSLARALYSDTDIYLLDDPLSAVDAHVAKHIFDNLIGPEGVLKGKTRILVTHGISFLPQVDNIMVIVEGRVSEMGSYQELLKQNGAFAEFLRTYALEDIQNATNHHVVGTLATHGGDLFSLYRQISIISADGENPKSRSVRRHTGSQRKHSEQQDKKKPHELQKLIQSETAETGRVKSKVYLEYAKAVGVLLSVFICFLYGCQSAAAIGANIWLSQWTNDASANQTQENLNMRVGVYAALGIAQGILVMMSSFTLAMGNIGAARKLHANLLTNKFHTPQSFYDTTPLGRIINRFSKDIYIIDEALPSTVLMFLATFFVSLSTMIVIVSSTPIFAVVIAPLAFIYIFVQRFYVATSRQLKRLESVSRSPIYSHFSETVTGSSVIRAYGRHSAFVMMSDMKVDENQKSYYPGIVSNRWLGVRIEFIGNCMVLFAALFAVTGRENLNPGLVGLSVSYALQVTMSLNWMVRMTSDLENNIVAVERVKEYSETKTEAPWEVEDKKPPPDWPTEGNVEFQDYSVRYREGLDLVLKNLTLSVKGGEKIGIVGRTGAGKSSMTLCLFRLLEAAAGEISIDGVKISELGLHDLRSRLTIIPQEPVLFSGTLKMNLDPFEKYSDEELWGALQQSHLHKFVSNQPAKLELECSEGGENLSVGQRQLVCLARALLRKTRILILDEATAAVDLETDDLIQSTIRTQFEDCTVFTIAHRLNTIMDYTRVLVLDKGQIAEFDTPANLISQRGIFYGMTKDAGLTQ</sequence>
<organism evidence="20 21">
    <name type="scientific">Gasterosteus aculeatus aculeatus</name>
    <name type="common">three-spined stickleback</name>
    <dbReference type="NCBI Taxonomy" id="481459"/>
    <lineage>
        <taxon>Eukaryota</taxon>
        <taxon>Metazoa</taxon>
        <taxon>Chordata</taxon>
        <taxon>Craniata</taxon>
        <taxon>Vertebrata</taxon>
        <taxon>Euteleostomi</taxon>
        <taxon>Actinopterygii</taxon>
        <taxon>Neopterygii</taxon>
        <taxon>Teleostei</taxon>
        <taxon>Neoteleostei</taxon>
        <taxon>Acanthomorphata</taxon>
        <taxon>Eupercaria</taxon>
        <taxon>Perciformes</taxon>
        <taxon>Cottioidei</taxon>
        <taxon>Gasterosteales</taxon>
        <taxon>Gasterosteidae</taxon>
        <taxon>Gasterosteus</taxon>
    </lineage>
</organism>
<feature type="transmembrane region" description="Helical" evidence="17">
    <location>
        <begin position="6"/>
        <end position="22"/>
    </location>
</feature>
<dbReference type="FunFam" id="3.40.50.300:FF:000293">
    <property type="entry name" value="ATP binding cassette subfamily C member 1"/>
    <property type="match status" value="1"/>
</dbReference>
<dbReference type="OMA" id="KTWIMAF"/>
<comment type="catalytic activity">
    <reaction evidence="15">
        <text>17beta-estradiol 17-O-(beta-D-glucuronate)(in) + ATP + H2O = 17beta-estradiol 17-O-(beta-D-glucuronate)(out) + ADP + phosphate + H(+)</text>
        <dbReference type="Rhea" id="RHEA:60128"/>
        <dbReference type="ChEBI" id="CHEBI:15377"/>
        <dbReference type="ChEBI" id="CHEBI:15378"/>
        <dbReference type="ChEBI" id="CHEBI:30616"/>
        <dbReference type="ChEBI" id="CHEBI:43474"/>
        <dbReference type="ChEBI" id="CHEBI:82961"/>
        <dbReference type="ChEBI" id="CHEBI:456216"/>
    </reaction>
    <physiologicalReaction direction="left-to-right" evidence="15">
        <dbReference type="Rhea" id="RHEA:60129"/>
    </physiologicalReaction>
</comment>
<accession>G3NR68</accession>
<evidence type="ECO:0000256" key="8">
    <source>
        <dbReference type="ARBA" id="ARBA00022840"/>
    </source>
</evidence>
<feature type="transmembrane region" description="Helical" evidence="17">
    <location>
        <begin position="321"/>
        <end position="341"/>
    </location>
</feature>
<feature type="transmembrane region" description="Helical" evidence="17">
    <location>
        <begin position="1034"/>
        <end position="1056"/>
    </location>
</feature>
<dbReference type="NCBIfam" id="TIGR00957">
    <property type="entry name" value="MRP_assoc_pro"/>
    <property type="match status" value="1"/>
</dbReference>
<keyword evidence="21" id="KW-1185">Reference proteome</keyword>
<keyword evidence="9" id="KW-1278">Translocase</keyword>
<comment type="subcellular location">
    <subcellularLocation>
        <location evidence="1">Cell membrane</location>
        <topology evidence="1">Multi-pass membrane protein</topology>
    </subcellularLocation>
</comment>
<dbReference type="PROSITE" id="PS50929">
    <property type="entry name" value="ABC_TM1F"/>
    <property type="match status" value="2"/>
</dbReference>
<evidence type="ECO:0000256" key="12">
    <source>
        <dbReference type="ARBA" id="ARBA00023136"/>
    </source>
</evidence>
<keyword evidence="7" id="KW-0547">Nucleotide-binding</keyword>
<dbReference type="PROSITE" id="PS00211">
    <property type="entry name" value="ABC_TRANSPORTER_1"/>
    <property type="match status" value="2"/>
</dbReference>
<dbReference type="Proteomes" id="UP000007635">
    <property type="component" value="Chromosome V"/>
</dbReference>